<dbReference type="RefSeq" id="WP_058460470.1">
    <property type="nucleotide sequence ID" value="NZ_CAAAIY010000002.1"/>
</dbReference>
<comment type="caution">
    <text evidence="1">The sequence shown here is derived from an EMBL/GenBank/DDBJ whole genome shotgun (WGS) entry which is preliminary data.</text>
</comment>
<accession>A0A0W0RJS4</accession>
<dbReference type="STRING" id="447.Lboz_2893"/>
<protein>
    <submittedName>
        <fullName evidence="1">Uncharacterized protein</fullName>
    </submittedName>
</protein>
<evidence type="ECO:0000313" key="2">
    <source>
        <dbReference type="Proteomes" id="UP000054695"/>
    </source>
</evidence>
<reference evidence="1 2" key="1">
    <citation type="submission" date="2015-11" db="EMBL/GenBank/DDBJ databases">
        <title>Genomic analysis of 38 Legionella species identifies large and diverse effector repertoires.</title>
        <authorList>
            <person name="Burstein D."/>
            <person name="Amaro F."/>
            <person name="Zusman T."/>
            <person name="Lifshitz Z."/>
            <person name="Cohen O."/>
            <person name="Gilbert J.A."/>
            <person name="Pupko T."/>
            <person name="Shuman H.A."/>
            <person name="Segal G."/>
        </authorList>
    </citation>
    <scope>NUCLEOTIDE SEQUENCE [LARGE SCALE GENOMIC DNA]</scope>
    <source>
        <strain evidence="1 2">WIGA</strain>
    </source>
</reference>
<dbReference type="PATRIC" id="fig|447.4.peg.3080"/>
<dbReference type="Proteomes" id="UP000054695">
    <property type="component" value="Unassembled WGS sequence"/>
</dbReference>
<dbReference type="EMBL" id="LNXU01000032">
    <property type="protein sequence ID" value="KTC71316.1"/>
    <property type="molecule type" value="Genomic_DNA"/>
</dbReference>
<keyword evidence="2" id="KW-1185">Reference proteome</keyword>
<dbReference type="AlphaFoldDB" id="A0A0W0RJS4"/>
<evidence type="ECO:0000313" key="1">
    <source>
        <dbReference type="EMBL" id="KTC71316.1"/>
    </source>
</evidence>
<proteinExistence type="predicted"/>
<name>A0A0W0RJS4_LEGBO</name>
<organism evidence="1 2">
    <name type="scientific">Legionella bozemanae</name>
    <name type="common">Fluoribacter bozemanae</name>
    <dbReference type="NCBI Taxonomy" id="447"/>
    <lineage>
        <taxon>Bacteria</taxon>
        <taxon>Pseudomonadati</taxon>
        <taxon>Pseudomonadota</taxon>
        <taxon>Gammaproteobacteria</taxon>
        <taxon>Legionellales</taxon>
        <taxon>Legionellaceae</taxon>
        <taxon>Legionella</taxon>
    </lineage>
</organism>
<gene>
    <name evidence="1" type="ORF">Lboz_2893</name>
</gene>
<sequence>MTPQIDDPYSEDEDTINLKLRETWLKQYNHSGFETIFNGHFSISSDYSPPFYKEHSDKDKKLLSVYGNLEIARYLLSQENMSDWDYDKAKEFFAKAVFAFNKFYFSGGNMSMHLAYILTPMLATMNLLTNKEKNMNIVECIKILEAASIFRDVFLDKMKEVYGNEFSQVSSEFIAESAKLDQLCQEIMNQIRNSQSTQWADLFFNAKNISLEIKCKLLDGLKLTNEEKKKVLQNLAMQADTLWYQADIKEQHLMIAKIYQPLIELLDTKELEFLLQSPGASVEIKTMICRNLIQRTNMSNVKAVDHLIQLINDFRVTLKDMNLDKNV</sequence>